<dbReference type="KEGG" id="pbi:103065980"/>
<feature type="transmembrane region" description="Helical" evidence="5">
    <location>
        <begin position="174"/>
        <end position="197"/>
    </location>
</feature>
<evidence type="ECO:0000256" key="2">
    <source>
        <dbReference type="ARBA" id="ARBA00022692"/>
    </source>
</evidence>
<dbReference type="PROSITE" id="PS50850">
    <property type="entry name" value="MFS"/>
    <property type="match status" value="1"/>
</dbReference>
<dbReference type="GO" id="GO:0055056">
    <property type="term" value="F:D-glucose transmembrane transporter activity"/>
    <property type="evidence" value="ECO:0007669"/>
    <property type="project" value="TreeGrafter"/>
</dbReference>
<accession>A0A9F5J1H7</accession>
<feature type="domain" description="Major facilitator superfamily (MFS) profile" evidence="6">
    <location>
        <begin position="1"/>
        <end position="291"/>
    </location>
</feature>
<proteinExistence type="predicted"/>
<feature type="transmembrane region" description="Helical" evidence="5">
    <location>
        <begin position="267"/>
        <end position="288"/>
    </location>
</feature>
<dbReference type="InterPro" id="IPR045263">
    <property type="entry name" value="GLUT"/>
</dbReference>
<dbReference type="Pfam" id="PF00083">
    <property type="entry name" value="Sugar_tr"/>
    <property type="match status" value="1"/>
</dbReference>
<dbReference type="RefSeq" id="XP_025024839.1">
    <property type="nucleotide sequence ID" value="XM_025169071.1"/>
</dbReference>
<dbReference type="InterPro" id="IPR005828">
    <property type="entry name" value="MFS_sugar_transport-like"/>
</dbReference>
<feature type="transmembrane region" description="Helical" evidence="5">
    <location>
        <begin position="32"/>
        <end position="49"/>
    </location>
</feature>
<name>A0A9F5J1H7_PYTBI</name>
<dbReference type="PANTHER" id="PTHR23503:SF32">
    <property type="entry name" value="SOLUTE CARRIER FAMILY 2, FACILITATED GLUCOSE TRANSPORTER MEMBER 5"/>
    <property type="match status" value="1"/>
</dbReference>
<dbReference type="GeneID" id="103065980"/>
<keyword evidence="2 5" id="KW-0812">Transmembrane</keyword>
<dbReference type="GO" id="GO:0005886">
    <property type="term" value="C:plasma membrane"/>
    <property type="evidence" value="ECO:0007669"/>
    <property type="project" value="TreeGrafter"/>
</dbReference>
<comment type="subcellular location">
    <subcellularLocation>
        <location evidence="1">Membrane</location>
        <topology evidence="1">Multi-pass membrane protein</topology>
    </subcellularLocation>
</comment>
<dbReference type="GO" id="GO:0046323">
    <property type="term" value="P:D-glucose import"/>
    <property type="evidence" value="ECO:0007669"/>
    <property type="project" value="TreeGrafter"/>
</dbReference>
<dbReference type="Proteomes" id="UP000695026">
    <property type="component" value="Unplaced"/>
</dbReference>
<evidence type="ECO:0000313" key="7">
    <source>
        <dbReference type="Proteomes" id="UP000695026"/>
    </source>
</evidence>
<dbReference type="Gene3D" id="1.20.1250.20">
    <property type="entry name" value="MFS general substrate transporter like domains"/>
    <property type="match status" value="1"/>
</dbReference>
<dbReference type="InterPro" id="IPR036259">
    <property type="entry name" value="MFS_trans_sf"/>
</dbReference>
<gene>
    <name evidence="8" type="primary">LOC103065980</name>
</gene>
<evidence type="ECO:0000259" key="6">
    <source>
        <dbReference type="PROSITE" id="PS50850"/>
    </source>
</evidence>
<evidence type="ECO:0000256" key="1">
    <source>
        <dbReference type="ARBA" id="ARBA00004141"/>
    </source>
</evidence>
<dbReference type="OrthoDB" id="4540492at2759"/>
<dbReference type="InterPro" id="IPR005829">
    <property type="entry name" value="Sugar_transporter_CS"/>
</dbReference>
<organism evidence="7 8">
    <name type="scientific">Python bivittatus</name>
    <name type="common">Burmese python</name>
    <name type="synonym">Python molurus bivittatus</name>
    <dbReference type="NCBI Taxonomy" id="176946"/>
    <lineage>
        <taxon>Eukaryota</taxon>
        <taxon>Metazoa</taxon>
        <taxon>Chordata</taxon>
        <taxon>Craniata</taxon>
        <taxon>Vertebrata</taxon>
        <taxon>Euteleostomi</taxon>
        <taxon>Lepidosauria</taxon>
        <taxon>Squamata</taxon>
        <taxon>Bifurcata</taxon>
        <taxon>Unidentata</taxon>
        <taxon>Episquamata</taxon>
        <taxon>Toxicofera</taxon>
        <taxon>Serpentes</taxon>
        <taxon>Henophidia</taxon>
        <taxon>Pythonidae</taxon>
        <taxon>Python</taxon>
    </lineage>
</organism>
<protein>
    <submittedName>
        <fullName evidence="8">Solute carrier family 2, facilitated glucose transporter member 5-like</fullName>
    </submittedName>
</protein>
<feature type="transmembrane region" description="Helical" evidence="5">
    <location>
        <begin position="92"/>
        <end position="111"/>
    </location>
</feature>
<feature type="transmembrane region" description="Helical" evidence="5">
    <location>
        <begin position="61"/>
        <end position="80"/>
    </location>
</feature>
<dbReference type="AlphaFoldDB" id="A0A9F5J1H7"/>
<evidence type="ECO:0000256" key="3">
    <source>
        <dbReference type="ARBA" id="ARBA00022989"/>
    </source>
</evidence>
<dbReference type="PRINTS" id="PR00171">
    <property type="entry name" value="SUGRTRNSPORT"/>
</dbReference>
<keyword evidence="4 5" id="KW-0472">Membrane</keyword>
<keyword evidence="7" id="KW-1185">Reference proteome</keyword>
<evidence type="ECO:0000313" key="8">
    <source>
        <dbReference type="RefSeq" id="XP_025024839.1"/>
    </source>
</evidence>
<dbReference type="GO" id="GO:0070837">
    <property type="term" value="P:dehydroascorbic acid transport"/>
    <property type="evidence" value="ECO:0007669"/>
    <property type="project" value="TreeGrafter"/>
</dbReference>
<keyword evidence="3 5" id="KW-1133">Transmembrane helix</keyword>
<dbReference type="SUPFAM" id="SSF103473">
    <property type="entry name" value="MFS general substrate transporter"/>
    <property type="match status" value="1"/>
</dbReference>
<reference evidence="8" key="1">
    <citation type="submission" date="2025-08" db="UniProtKB">
        <authorList>
            <consortium name="RefSeq"/>
        </authorList>
    </citation>
    <scope>IDENTIFICATION</scope>
    <source>
        <tissue evidence="8">Liver</tissue>
    </source>
</reference>
<dbReference type="OMA" id="ENATWIL"/>
<feature type="transmembrane region" description="Helical" evidence="5">
    <location>
        <begin position="241"/>
        <end position="261"/>
    </location>
</feature>
<evidence type="ECO:0000256" key="4">
    <source>
        <dbReference type="ARBA" id="ARBA00023136"/>
    </source>
</evidence>
<feature type="transmembrane region" description="Helical" evidence="5">
    <location>
        <begin position="217"/>
        <end position="234"/>
    </location>
</feature>
<sequence length="291" mass="32959">MINSYFSLMFSMAMVCANVQHAFIFAMFSRFLIGISMGIFSSAVPMYLIEISPVKLRGAIGMVPHLFLVIGVQTAQIFAFPEIMGTVEGWPVLASFTGILAIFQIILLPPFPESPRYLLIQKKEEEAARHALKELRLQSNVEDELEELQQEDLFEKAEKKMNSLRLLGYRELRWHIISVMVAVAGQQLSGVNAIYMYAEKLSSSIGLNEENVRYVQIMTNVLLTVGVLYAMYIVDTKGRRVLLLIGFGMSTVFCVLLTVTMELQLRYAWLSYLNYVFINVFLIVHAMGPSK</sequence>
<dbReference type="InterPro" id="IPR003663">
    <property type="entry name" value="Sugar/inositol_transpt"/>
</dbReference>
<dbReference type="PROSITE" id="PS00217">
    <property type="entry name" value="SUGAR_TRANSPORT_2"/>
    <property type="match status" value="1"/>
</dbReference>
<dbReference type="InterPro" id="IPR020846">
    <property type="entry name" value="MFS_dom"/>
</dbReference>
<evidence type="ECO:0000256" key="5">
    <source>
        <dbReference type="SAM" id="Phobius"/>
    </source>
</evidence>
<dbReference type="PANTHER" id="PTHR23503">
    <property type="entry name" value="SOLUTE CARRIER FAMILY 2"/>
    <property type="match status" value="1"/>
</dbReference>